<sequence>SVKGSGFYSKARKQDLEIKKINSKKEIPKKSPHSLLVSVSKPTNEADSEQKQVKVRMLHPSLSQQQKLLAESKSTLSDATPKQPETIKDEINMINKISSGITHQQSEVKCNEAIPKQPVTQMAQSDYIPQQLQRESTVNSVKPPQLREETTVNGIMPQLLQRESTVKGVMSQQLQRQSTATRNLENECMPQ</sequence>
<accession>A0A1B6GEF4</accession>
<name>A0A1B6GEF4_9HEMI</name>
<feature type="non-terminal residue" evidence="2">
    <location>
        <position position="1"/>
    </location>
</feature>
<evidence type="ECO:0000313" key="2">
    <source>
        <dbReference type="EMBL" id="JAS60807.1"/>
    </source>
</evidence>
<evidence type="ECO:0000256" key="1">
    <source>
        <dbReference type="SAM" id="MobiDB-lite"/>
    </source>
</evidence>
<feature type="region of interest" description="Disordered" evidence="1">
    <location>
        <begin position="19"/>
        <end position="86"/>
    </location>
</feature>
<proteinExistence type="predicted"/>
<feature type="non-terminal residue" evidence="2">
    <location>
        <position position="191"/>
    </location>
</feature>
<feature type="compositionally biased region" description="Basic and acidic residues" evidence="1">
    <location>
        <begin position="19"/>
        <end position="29"/>
    </location>
</feature>
<organism evidence="2">
    <name type="scientific">Cuerna arida</name>
    <dbReference type="NCBI Taxonomy" id="1464854"/>
    <lineage>
        <taxon>Eukaryota</taxon>
        <taxon>Metazoa</taxon>
        <taxon>Ecdysozoa</taxon>
        <taxon>Arthropoda</taxon>
        <taxon>Hexapoda</taxon>
        <taxon>Insecta</taxon>
        <taxon>Pterygota</taxon>
        <taxon>Neoptera</taxon>
        <taxon>Paraneoptera</taxon>
        <taxon>Hemiptera</taxon>
        <taxon>Auchenorrhyncha</taxon>
        <taxon>Membracoidea</taxon>
        <taxon>Cicadellidae</taxon>
        <taxon>Cicadellinae</taxon>
        <taxon>Proconiini</taxon>
        <taxon>Cuerna</taxon>
    </lineage>
</organism>
<feature type="compositionally biased region" description="Polar residues" evidence="1">
    <location>
        <begin position="61"/>
        <end position="80"/>
    </location>
</feature>
<protein>
    <submittedName>
        <fullName evidence="2">Uncharacterized protein</fullName>
    </submittedName>
</protein>
<dbReference type="EMBL" id="GECZ01008962">
    <property type="protein sequence ID" value="JAS60807.1"/>
    <property type="molecule type" value="Transcribed_RNA"/>
</dbReference>
<dbReference type="AlphaFoldDB" id="A0A1B6GEF4"/>
<gene>
    <name evidence="2" type="ORF">g.37287</name>
</gene>
<reference evidence="2" key="1">
    <citation type="submission" date="2015-11" db="EMBL/GenBank/DDBJ databases">
        <title>De novo transcriptome assembly of four potential Pierce s Disease insect vectors from Arizona vineyards.</title>
        <authorList>
            <person name="Tassone E.E."/>
        </authorList>
    </citation>
    <scope>NUCLEOTIDE SEQUENCE</scope>
</reference>